<reference evidence="2 3" key="1">
    <citation type="submission" date="2020-03" db="EMBL/GenBank/DDBJ databases">
        <authorList>
            <person name="Sun Q."/>
        </authorList>
    </citation>
    <scope>NUCLEOTIDE SEQUENCE [LARGE SCALE GENOMIC DNA]</scope>
    <source>
        <strain evidence="2 3">JC162</strain>
    </source>
</reference>
<dbReference type="RefSeq" id="WP_170054683.1">
    <property type="nucleotide sequence ID" value="NZ_JABBKX010000004.1"/>
</dbReference>
<gene>
    <name evidence="2" type="ORF">GWK16_14555</name>
</gene>
<comment type="caution">
    <text evidence="2">The sequence shown here is derived from an EMBL/GenBank/DDBJ whole genome shotgun (WGS) entry which is preliminary data.</text>
</comment>
<accession>A0A848EEQ2</accession>
<dbReference type="GO" id="GO:0003677">
    <property type="term" value="F:DNA binding"/>
    <property type="evidence" value="ECO:0007669"/>
    <property type="project" value="InterPro"/>
</dbReference>
<dbReference type="AlphaFoldDB" id="A0A848EEQ2"/>
<dbReference type="Gene3D" id="1.10.443.10">
    <property type="entry name" value="Intergrase catalytic core"/>
    <property type="match status" value="1"/>
</dbReference>
<evidence type="ECO:0000313" key="3">
    <source>
        <dbReference type="Proteomes" id="UP000548582"/>
    </source>
</evidence>
<evidence type="ECO:0008006" key="4">
    <source>
        <dbReference type="Google" id="ProtNLM"/>
    </source>
</evidence>
<dbReference type="EMBL" id="JABBKX010000004">
    <property type="protein sequence ID" value="NMJ42466.1"/>
    <property type="molecule type" value="Genomic_DNA"/>
</dbReference>
<dbReference type="Proteomes" id="UP000548582">
    <property type="component" value="Unassembled WGS sequence"/>
</dbReference>
<dbReference type="GO" id="GO:0006310">
    <property type="term" value="P:DNA recombination"/>
    <property type="evidence" value="ECO:0007669"/>
    <property type="project" value="UniProtKB-KW"/>
</dbReference>
<keyword evidence="1" id="KW-0233">DNA recombination</keyword>
<dbReference type="InterPro" id="IPR013762">
    <property type="entry name" value="Integrase-like_cat_sf"/>
</dbReference>
<dbReference type="SUPFAM" id="SSF56349">
    <property type="entry name" value="DNA breaking-rejoining enzymes"/>
    <property type="match status" value="1"/>
</dbReference>
<keyword evidence="3" id="KW-1185">Reference proteome</keyword>
<proteinExistence type="predicted"/>
<name>A0A848EEQ2_9PROT</name>
<organism evidence="2 3">
    <name type="scientific">Neoroseomonas marina</name>
    <dbReference type="NCBI Taxonomy" id="1232220"/>
    <lineage>
        <taxon>Bacteria</taxon>
        <taxon>Pseudomonadati</taxon>
        <taxon>Pseudomonadota</taxon>
        <taxon>Alphaproteobacteria</taxon>
        <taxon>Acetobacterales</taxon>
        <taxon>Acetobacteraceae</taxon>
        <taxon>Neoroseomonas</taxon>
    </lineage>
</organism>
<dbReference type="InterPro" id="IPR011010">
    <property type="entry name" value="DNA_brk_join_enz"/>
</dbReference>
<evidence type="ECO:0000313" key="2">
    <source>
        <dbReference type="EMBL" id="NMJ42466.1"/>
    </source>
</evidence>
<protein>
    <recommendedName>
        <fullName evidence="4">Tyr recombinase domain-containing protein</fullName>
    </recommendedName>
</protein>
<dbReference type="GO" id="GO:0015074">
    <property type="term" value="P:DNA integration"/>
    <property type="evidence" value="ECO:0007669"/>
    <property type="project" value="InterPro"/>
</dbReference>
<sequence length="681" mass="75302">MNTVVMPINLETAHNTVRGYHNNRLEEFPGISYPQQRRLSMNMMTPGRMVPATAVASTGPNGLTALAVAGLRAVRRKGAERPAIPGIIDGWTDLGPARRRDLKTAVGLLARASSKDLAQIPFTARSVREILARTTPAAVRLGDSSFTAYRGHLRYVLRRLDLLAERRRAGGELLPAWAPLVAALTDKIAWLRLKAFVGFCSDRGLDPMAVDDAVFADYLAHLQSADVRGSAREAVRRVAKGWNHAAETVPGWPATRLTAPAAEPRQYSLAFEAYPASLQADIAAFEARLTRNSGEAPFEEDRDGPDEPLRPASVRTRMDSLRLALAALVHSGTPPEGILDLAMVVEVGNLKRILNWHFLRAGKRKGAQLGIISDTLRVVAKHHARLEGHALRKALNLLRQAKPKRQARMTERNMRLLAELEDPTRRAAILHLPRHLMMIAERQRTGWIDERGREHTPHLLEAARTAALAVAIEIELHCPIRIENLSHLRLGHDLVKLDSRSRGYTHVRIAAEAVKNDVPIEWALDADTSAVLEAFIRHYRPLLPNAGSDWLFPSKAHLDQPRHKGGLGNAISLAIHRSVGVRMSTHQFRALAGAFILGANPHAIEDLRLVLGHTTFDTSMRFYASWAPKGAIARLTEVLTTERRRTRLIADAAFAKRNRGVMPPLVPLPPGVAGRKRGRRQ</sequence>
<evidence type="ECO:0000256" key="1">
    <source>
        <dbReference type="ARBA" id="ARBA00023172"/>
    </source>
</evidence>